<evidence type="ECO:0000313" key="2">
    <source>
        <dbReference type="Proteomes" id="UP000658793"/>
    </source>
</evidence>
<comment type="caution">
    <text evidence="1">The sequence shown here is derived from an EMBL/GenBank/DDBJ whole genome shotgun (WGS) entry which is preliminary data.</text>
</comment>
<gene>
    <name evidence="1" type="ORF">GCM10008015_01410</name>
</gene>
<accession>A0ABQ1H869</accession>
<protein>
    <submittedName>
        <fullName evidence="1">Uncharacterized protein</fullName>
    </submittedName>
</protein>
<reference evidence="2" key="1">
    <citation type="journal article" date="2019" name="Int. J. Syst. Evol. Microbiol.">
        <title>The Global Catalogue of Microorganisms (GCM) 10K type strain sequencing project: providing services to taxonomists for standard genome sequencing and annotation.</title>
        <authorList>
            <consortium name="The Broad Institute Genomics Platform"/>
            <consortium name="The Broad Institute Genome Sequencing Center for Infectious Disease"/>
            <person name="Wu L."/>
            <person name="Ma J."/>
        </authorList>
    </citation>
    <scope>NUCLEOTIDE SEQUENCE [LARGE SCALE GENOMIC DNA]</scope>
    <source>
        <strain evidence="2">CGMCC 1.12811</strain>
    </source>
</reference>
<sequence>MPKHSFFGQKDSGLITLRDNILINGITSCRNDILGKNKKTSEINNFLTAICVIKELLTG</sequence>
<name>A0ABQ1H869_9FLAO</name>
<keyword evidence="2" id="KW-1185">Reference proteome</keyword>
<organism evidence="1 2">
    <name type="scientific">Flavobacterium palustre</name>
    <dbReference type="NCBI Taxonomy" id="1476463"/>
    <lineage>
        <taxon>Bacteria</taxon>
        <taxon>Pseudomonadati</taxon>
        <taxon>Bacteroidota</taxon>
        <taxon>Flavobacteriia</taxon>
        <taxon>Flavobacteriales</taxon>
        <taxon>Flavobacteriaceae</taxon>
        <taxon>Flavobacterium</taxon>
    </lineage>
</organism>
<dbReference type="Proteomes" id="UP000658793">
    <property type="component" value="Unassembled WGS sequence"/>
</dbReference>
<evidence type="ECO:0000313" key="1">
    <source>
        <dbReference type="EMBL" id="GGA64237.1"/>
    </source>
</evidence>
<dbReference type="EMBL" id="BMGA01000001">
    <property type="protein sequence ID" value="GGA64237.1"/>
    <property type="molecule type" value="Genomic_DNA"/>
</dbReference>
<proteinExistence type="predicted"/>